<comment type="caution">
    <text evidence="1">The sequence shown here is derived from an EMBL/GenBank/DDBJ whole genome shotgun (WGS) entry which is preliminary data.</text>
</comment>
<keyword evidence="2" id="KW-1185">Reference proteome</keyword>
<dbReference type="EMBL" id="WBMO01000001">
    <property type="protein sequence ID" value="MDV2474234.1"/>
    <property type="molecule type" value="Genomic_DNA"/>
</dbReference>
<proteinExistence type="predicted"/>
<dbReference type="Proteomes" id="UP001275440">
    <property type="component" value="Unassembled WGS sequence"/>
</dbReference>
<name>A0ABU3WJS8_9NOCA</name>
<gene>
    <name evidence="1" type="ORF">F8M49_00325</name>
</gene>
<evidence type="ECO:0000313" key="2">
    <source>
        <dbReference type="Proteomes" id="UP001275440"/>
    </source>
</evidence>
<organism evidence="1 2">
    <name type="scientific">Rhodococcus zopfii</name>
    <dbReference type="NCBI Taxonomy" id="43772"/>
    <lineage>
        <taxon>Bacteria</taxon>
        <taxon>Bacillati</taxon>
        <taxon>Actinomycetota</taxon>
        <taxon>Actinomycetes</taxon>
        <taxon>Mycobacteriales</taxon>
        <taxon>Nocardiaceae</taxon>
        <taxon>Rhodococcus</taxon>
    </lineage>
</organism>
<protein>
    <recommendedName>
        <fullName evidence="3">Phage protein</fullName>
    </recommendedName>
</protein>
<accession>A0ABU3WJS8</accession>
<sequence>MPDPKPGSFRFSSKDAKAIMRSKKVQQATRAMAEVGKKAFQAEARRHAKTGKLAAQVHIERARGWDGRPGQRIVSSRAAGQHALLGTKRSKPVRANQAALRAMRQKRRY</sequence>
<evidence type="ECO:0008006" key="3">
    <source>
        <dbReference type="Google" id="ProtNLM"/>
    </source>
</evidence>
<reference evidence="1 2" key="1">
    <citation type="submission" date="2019-10" db="EMBL/GenBank/DDBJ databases">
        <title>Draft Genome Assembly of Rhodococcus zopfii DSM44189.</title>
        <authorList>
            <person name="Sutton J.M."/>
            <person name="Akob D.M."/>
            <person name="Bushman T.J."/>
        </authorList>
    </citation>
    <scope>NUCLEOTIDE SEQUENCE [LARGE SCALE GENOMIC DNA]</scope>
    <source>
        <strain evidence="1 2">DSM 44189</strain>
    </source>
</reference>
<evidence type="ECO:0000313" key="1">
    <source>
        <dbReference type="EMBL" id="MDV2474234.1"/>
    </source>
</evidence>